<sequence>MRTKILLALLVTFFTYQVNAQAPKGQGIKAFLTASLLNKNVYKTKDKLEVSPVYAKKTGVSLEAFDVRDSYIVTPKMSPNPGSFIRYKELKSEGGYTYIKLLPGLAYEGNKIVRAGDRADPEIANLVFRVKDDALSPATHYLASSGILGKLLTVPLKLRKEEFNDGNVVLQGTPSIMYAFGWKLKLGNHPYKSSYISIIPYAIGISAQKHFSVKDSDAPYPQNLGEKTDEFALTYYAGGLALEFDNFNVGLFWGKDRMFGDRDNWVYQKKGWVGVGLGYDLFK</sequence>
<evidence type="ECO:0008006" key="4">
    <source>
        <dbReference type="Google" id="ProtNLM"/>
    </source>
</evidence>
<feature type="chain" id="PRO_5046779241" description="Outer membrane protein beta-barrel domain-containing protein" evidence="1">
    <location>
        <begin position="21"/>
        <end position="283"/>
    </location>
</feature>
<proteinExistence type="predicted"/>
<evidence type="ECO:0000313" key="3">
    <source>
        <dbReference type="Proteomes" id="UP000813018"/>
    </source>
</evidence>
<feature type="signal peptide" evidence="1">
    <location>
        <begin position="1"/>
        <end position="20"/>
    </location>
</feature>
<dbReference type="RefSeq" id="WP_219875902.1">
    <property type="nucleotide sequence ID" value="NZ_JAHYXK010000002.1"/>
</dbReference>
<name>A0ABS7CQA2_9BACT</name>
<evidence type="ECO:0000256" key="1">
    <source>
        <dbReference type="SAM" id="SignalP"/>
    </source>
</evidence>
<dbReference type="Proteomes" id="UP000813018">
    <property type="component" value="Unassembled WGS sequence"/>
</dbReference>
<evidence type="ECO:0000313" key="2">
    <source>
        <dbReference type="EMBL" id="MBW7466010.1"/>
    </source>
</evidence>
<accession>A0ABS7CQA2</accession>
<gene>
    <name evidence="2" type="ORF">K0O23_02950</name>
</gene>
<keyword evidence="1" id="KW-0732">Signal</keyword>
<dbReference type="EMBL" id="JAHYXK010000002">
    <property type="protein sequence ID" value="MBW7466010.1"/>
    <property type="molecule type" value="Genomic_DNA"/>
</dbReference>
<protein>
    <recommendedName>
        <fullName evidence="4">Outer membrane protein beta-barrel domain-containing protein</fullName>
    </recommendedName>
</protein>
<organism evidence="2 3">
    <name type="scientific">Pontibacter aydingkolensis</name>
    <dbReference type="NCBI Taxonomy" id="1911536"/>
    <lineage>
        <taxon>Bacteria</taxon>
        <taxon>Pseudomonadati</taxon>
        <taxon>Bacteroidota</taxon>
        <taxon>Cytophagia</taxon>
        <taxon>Cytophagales</taxon>
        <taxon>Hymenobacteraceae</taxon>
        <taxon>Pontibacter</taxon>
    </lineage>
</organism>
<keyword evidence="3" id="KW-1185">Reference proteome</keyword>
<reference evidence="2 3" key="1">
    <citation type="journal article" date="2016" name="Int. J. Syst. Evol. Microbiol.">
        <title>Pontibacter aydingkolensis sp. nov., isolated from soil of a salt lake.</title>
        <authorList>
            <person name="Osman G."/>
            <person name="Zhang T."/>
            <person name="Lou K."/>
            <person name="Gao Y."/>
            <person name="Chang W."/>
            <person name="Lin Q."/>
            <person name="Yang H.M."/>
            <person name="Huo X.D."/>
            <person name="Wang N."/>
        </authorList>
    </citation>
    <scope>NUCLEOTIDE SEQUENCE [LARGE SCALE GENOMIC DNA]</scope>
    <source>
        <strain evidence="2 3">KACC 19255</strain>
    </source>
</reference>
<comment type="caution">
    <text evidence="2">The sequence shown here is derived from an EMBL/GenBank/DDBJ whole genome shotgun (WGS) entry which is preliminary data.</text>
</comment>